<evidence type="ECO:0000313" key="2">
    <source>
        <dbReference type="Proteomes" id="UP000184097"/>
    </source>
</evidence>
<gene>
    <name evidence="1" type="ORF">SAMN02745247_00566</name>
</gene>
<organism evidence="1 2">
    <name type="scientific">Butyrivibrio hungatei DSM 14810</name>
    <dbReference type="NCBI Taxonomy" id="1121132"/>
    <lineage>
        <taxon>Bacteria</taxon>
        <taxon>Bacillati</taxon>
        <taxon>Bacillota</taxon>
        <taxon>Clostridia</taxon>
        <taxon>Lachnospirales</taxon>
        <taxon>Lachnospiraceae</taxon>
        <taxon>Butyrivibrio</taxon>
    </lineage>
</organism>
<sequence>MNNSEMKKMAIRTAVFGVVSIAVMLQRSATKHIMITDAAGTHVDRGNAEDSYNILIDRNVTDSQSGKLIIPLAKTVSSDDIILEDKYIDHELKIYIESREEGFYLDNAVLTDLDILESAVCYAENDTGSVCLDFKFDGLYANASSLTENSTIEVSFAKPKDMYENIVVVDCESEGAGNSQALLDMSLAVRGIATTDDDNNIKFYYTRLSDDEADIEKRCALIKDSGADFVVELKLGGKGVSSFYNGQYFLRDFNNAEFANILEKNCAYKLGASAEGVFEDDGSDQVLCCTKVPAARVEISKEYSGADDSKKIAEGVYQAILEAFEEKK</sequence>
<dbReference type="SUPFAM" id="SSF53187">
    <property type="entry name" value="Zn-dependent exopeptidases"/>
    <property type="match status" value="1"/>
</dbReference>
<reference evidence="1 2" key="1">
    <citation type="submission" date="2016-12" db="EMBL/GenBank/DDBJ databases">
        <authorList>
            <person name="Song W.-J."/>
            <person name="Kurnit D.M."/>
        </authorList>
    </citation>
    <scope>NUCLEOTIDE SEQUENCE [LARGE SCALE GENOMIC DNA]</scope>
    <source>
        <strain evidence="1 2">DSM 14810</strain>
    </source>
</reference>
<dbReference type="Gene3D" id="3.40.630.40">
    <property type="entry name" value="Zn-dependent exopeptidases"/>
    <property type="match status" value="1"/>
</dbReference>
<protein>
    <submittedName>
        <fullName evidence="1">N-acetylmuramoyl-L-alanine amidase</fullName>
    </submittedName>
</protein>
<evidence type="ECO:0000313" key="1">
    <source>
        <dbReference type="EMBL" id="SHN50709.1"/>
    </source>
</evidence>
<dbReference type="EMBL" id="FRDH01000003">
    <property type="protein sequence ID" value="SHN50709.1"/>
    <property type="molecule type" value="Genomic_DNA"/>
</dbReference>
<dbReference type="AlphaFoldDB" id="A0A1M7RWM9"/>
<dbReference type="RefSeq" id="WP_072700775.1">
    <property type="nucleotide sequence ID" value="NZ_FRDH01000003.1"/>
</dbReference>
<accession>A0A1M7RWM9</accession>
<dbReference type="Proteomes" id="UP000184097">
    <property type="component" value="Unassembled WGS sequence"/>
</dbReference>
<proteinExistence type="predicted"/>
<name>A0A1M7RWM9_9FIRM</name>